<name>A0A9W7CXM8_9STRA</name>
<reference evidence="2" key="1">
    <citation type="submission" date="2023-04" db="EMBL/GenBank/DDBJ databases">
        <title>Phytophthora fragariaefolia NBRC 109709.</title>
        <authorList>
            <person name="Ichikawa N."/>
            <person name="Sato H."/>
            <person name="Tonouchi N."/>
        </authorList>
    </citation>
    <scope>NUCLEOTIDE SEQUENCE</scope>
    <source>
        <strain evidence="2">NBRC 109709</strain>
    </source>
</reference>
<dbReference type="AlphaFoldDB" id="A0A9W7CXM8"/>
<evidence type="ECO:0000313" key="2">
    <source>
        <dbReference type="EMBL" id="GMF42641.1"/>
    </source>
</evidence>
<dbReference type="OrthoDB" id="198303at2759"/>
<proteinExistence type="predicted"/>
<accession>A0A9W7CXM8</accession>
<feature type="region of interest" description="Disordered" evidence="1">
    <location>
        <begin position="1"/>
        <end position="48"/>
    </location>
</feature>
<dbReference type="EMBL" id="BSXT01001460">
    <property type="protein sequence ID" value="GMF42641.1"/>
    <property type="molecule type" value="Genomic_DNA"/>
</dbReference>
<evidence type="ECO:0000256" key="1">
    <source>
        <dbReference type="SAM" id="MobiDB-lite"/>
    </source>
</evidence>
<comment type="caution">
    <text evidence="2">The sequence shown here is derived from an EMBL/GenBank/DDBJ whole genome shotgun (WGS) entry which is preliminary data.</text>
</comment>
<feature type="compositionally biased region" description="Low complexity" evidence="1">
    <location>
        <begin position="1"/>
        <end position="23"/>
    </location>
</feature>
<keyword evidence="3" id="KW-1185">Reference proteome</keyword>
<evidence type="ECO:0000313" key="3">
    <source>
        <dbReference type="Proteomes" id="UP001165121"/>
    </source>
</evidence>
<sequence>MALSSSSSSTTKSAKSAPPAKTSRSFKPKARPKFITAKKAAPKPRFRPSQAMISGHRDELVEFLETDLSGLLEDVPGVDDQIAECAAEAGVDNSFALVGKFLSLRKANADARDEMRRCCGRFVDFLAEEFGVEDEPLLNVITVAVGMKANYGVAGAFDAALFDLGLVE</sequence>
<gene>
    <name evidence="2" type="ORF">Pfra01_001405900</name>
</gene>
<organism evidence="2 3">
    <name type="scientific">Phytophthora fragariaefolia</name>
    <dbReference type="NCBI Taxonomy" id="1490495"/>
    <lineage>
        <taxon>Eukaryota</taxon>
        <taxon>Sar</taxon>
        <taxon>Stramenopiles</taxon>
        <taxon>Oomycota</taxon>
        <taxon>Peronosporomycetes</taxon>
        <taxon>Peronosporales</taxon>
        <taxon>Peronosporaceae</taxon>
        <taxon>Phytophthora</taxon>
    </lineage>
</organism>
<protein>
    <submittedName>
        <fullName evidence="2">Unnamed protein product</fullName>
    </submittedName>
</protein>
<dbReference type="Proteomes" id="UP001165121">
    <property type="component" value="Unassembled WGS sequence"/>
</dbReference>